<dbReference type="InterPro" id="IPR050169">
    <property type="entry name" value="Krueppel_C2H2_ZnF"/>
</dbReference>
<dbReference type="Pfam" id="PF01352">
    <property type="entry name" value="KRAB"/>
    <property type="match status" value="1"/>
</dbReference>
<dbReference type="Proteomes" id="UP001314169">
    <property type="component" value="Chromosome 5"/>
</dbReference>
<protein>
    <recommendedName>
        <fullName evidence="1">KRAB domain-containing protein</fullName>
    </recommendedName>
</protein>
<dbReference type="SUPFAM" id="SSF109640">
    <property type="entry name" value="KRAB domain (Kruppel-associated box)"/>
    <property type="match status" value="1"/>
</dbReference>
<keyword evidence="3" id="KW-1185">Reference proteome</keyword>
<dbReference type="PROSITE" id="PS50805">
    <property type="entry name" value="KRAB"/>
    <property type="match status" value="1"/>
</dbReference>
<dbReference type="Gene3D" id="6.10.140.140">
    <property type="match status" value="1"/>
</dbReference>
<sequence length="135" mass="15463">MNNYLEPVSFKDVAVAFTQEEWQQLGPEQKTTYRDVMLENYSHLVSVGCHLVKPDVITKLEQGEEPWRGVGEVPPHGCPEVWKVDLIDRVKEIEDRHSRQTLSINNKTLIEERGDVLAISASQINCFPFLESKVL</sequence>
<reference evidence="2" key="1">
    <citation type="submission" date="2023-12" db="EMBL/GenBank/DDBJ databases">
        <authorList>
            <person name="Brown T."/>
        </authorList>
    </citation>
    <scope>NUCLEOTIDE SEQUENCE</scope>
</reference>
<accession>A0ABP0ACZ5</accession>
<dbReference type="SMART" id="SM00349">
    <property type="entry name" value="KRAB"/>
    <property type="match status" value="1"/>
</dbReference>
<gene>
    <name evidence="2" type="ORF">MPIPNATIZW_LOCUS14698</name>
</gene>
<evidence type="ECO:0000313" key="3">
    <source>
        <dbReference type="Proteomes" id="UP001314169"/>
    </source>
</evidence>
<proteinExistence type="predicted"/>
<feature type="domain" description="KRAB" evidence="1">
    <location>
        <begin position="8"/>
        <end position="79"/>
    </location>
</feature>
<organism evidence="2 3">
    <name type="scientific">Pipistrellus nathusii</name>
    <name type="common">Nathusius' pipistrelle</name>
    <dbReference type="NCBI Taxonomy" id="59473"/>
    <lineage>
        <taxon>Eukaryota</taxon>
        <taxon>Metazoa</taxon>
        <taxon>Chordata</taxon>
        <taxon>Craniata</taxon>
        <taxon>Vertebrata</taxon>
        <taxon>Euteleostomi</taxon>
        <taxon>Mammalia</taxon>
        <taxon>Eutheria</taxon>
        <taxon>Laurasiatheria</taxon>
        <taxon>Chiroptera</taxon>
        <taxon>Yangochiroptera</taxon>
        <taxon>Vespertilionidae</taxon>
        <taxon>Pipistrellus</taxon>
    </lineage>
</organism>
<name>A0ABP0ACZ5_PIPNA</name>
<evidence type="ECO:0000259" key="1">
    <source>
        <dbReference type="PROSITE" id="PS50805"/>
    </source>
</evidence>
<dbReference type="PANTHER" id="PTHR23232:SF117">
    <property type="entry name" value="KRAB DOMAIN-CONTAINING PROTEIN"/>
    <property type="match status" value="1"/>
</dbReference>
<dbReference type="EMBL" id="OY882862">
    <property type="protein sequence ID" value="CAK6446392.1"/>
    <property type="molecule type" value="Genomic_DNA"/>
</dbReference>
<dbReference type="PANTHER" id="PTHR23232">
    <property type="entry name" value="KRAB DOMAIN C2H2 ZINC FINGER"/>
    <property type="match status" value="1"/>
</dbReference>
<dbReference type="InterPro" id="IPR036051">
    <property type="entry name" value="KRAB_dom_sf"/>
</dbReference>
<dbReference type="CDD" id="cd07765">
    <property type="entry name" value="KRAB_A-box"/>
    <property type="match status" value="1"/>
</dbReference>
<dbReference type="InterPro" id="IPR001909">
    <property type="entry name" value="KRAB"/>
</dbReference>
<evidence type="ECO:0000313" key="2">
    <source>
        <dbReference type="EMBL" id="CAK6446392.1"/>
    </source>
</evidence>